<accession>A0A9D4V7M6</accession>
<dbReference type="Pfam" id="PF21647">
    <property type="entry name" value="DUF6857"/>
    <property type="match status" value="1"/>
</dbReference>
<reference evidence="4" key="1">
    <citation type="submission" date="2021-01" db="EMBL/GenBank/DDBJ databases">
        <title>Adiantum capillus-veneris genome.</title>
        <authorList>
            <person name="Fang Y."/>
            <person name="Liao Q."/>
        </authorList>
    </citation>
    <scope>NUCLEOTIDE SEQUENCE</scope>
    <source>
        <strain evidence="4">H3</strain>
        <tissue evidence="4">Leaf</tissue>
    </source>
</reference>
<feature type="region of interest" description="Disordered" evidence="1">
    <location>
        <begin position="360"/>
        <end position="418"/>
    </location>
</feature>
<feature type="compositionally biased region" description="Polar residues" evidence="1">
    <location>
        <begin position="321"/>
        <end position="332"/>
    </location>
</feature>
<organism evidence="4 5">
    <name type="scientific">Adiantum capillus-veneris</name>
    <name type="common">Maidenhair fern</name>
    <dbReference type="NCBI Taxonomy" id="13818"/>
    <lineage>
        <taxon>Eukaryota</taxon>
        <taxon>Viridiplantae</taxon>
        <taxon>Streptophyta</taxon>
        <taxon>Embryophyta</taxon>
        <taxon>Tracheophyta</taxon>
        <taxon>Polypodiopsida</taxon>
        <taxon>Polypodiidae</taxon>
        <taxon>Polypodiales</taxon>
        <taxon>Pteridineae</taxon>
        <taxon>Pteridaceae</taxon>
        <taxon>Vittarioideae</taxon>
        <taxon>Adiantum</taxon>
    </lineage>
</organism>
<dbReference type="OrthoDB" id="773154at2759"/>
<dbReference type="Proteomes" id="UP000886520">
    <property type="component" value="Chromosome 4"/>
</dbReference>
<feature type="compositionally biased region" description="Low complexity" evidence="1">
    <location>
        <begin position="686"/>
        <end position="699"/>
    </location>
</feature>
<feature type="compositionally biased region" description="Basic and acidic residues" evidence="1">
    <location>
        <begin position="369"/>
        <end position="388"/>
    </location>
</feature>
<dbReference type="PANTHER" id="PTHR31928:SF4">
    <property type="entry name" value="OS08G0541500 PROTEIN"/>
    <property type="match status" value="1"/>
</dbReference>
<comment type="caution">
    <text evidence="4">The sequence shown here is derived from an EMBL/GenBank/DDBJ whole genome shotgun (WGS) entry which is preliminary data.</text>
</comment>
<feature type="region of interest" description="Disordered" evidence="1">
    <location>
        <begin position="310"/>
        <end position="332"/>
    </location>
</feature>
<evidence type="ECO:0000259" key="3">
    <source>
        <dbReference type="Pfam" id="PF21647"/>
    </source>
</evidence>
<dbReference type="AlphaFoldDB" id="A0A9D4V7M6"/>
<dbReference type="InterPro" id="IPR048297">
    <property type="entry name" value="DUF936_dom_pln"/>
</dbReference>
<gene>
    <name evidence="4" type="ORF">GOP47_0003625</name>
</gene>
<dbReference type="EMBL" id="JABFUD020000004">
    <property type="protein sequence ID" value="KAI5080442.1"/>
    <property type="molecule type" value="Genomic_DNA"/>
</dbReference>
<protein>
    <submittedName>
        <fullName evidence="4">Uncharacterized protein</fullName>
    </submittedName>
</protein>
<keyword evidence="5" id="KW-1185">Reference proteome</keyword>
<evidence type="ECO:0000313" key="4">
    <source>
        <dbReference type="EMBL" id="KAI5080442.1"/>
    </source>
</evidence>
<evidence type="ECO:0000259" key="2">
    <source>
        <dbReference type="Pfam" id="PF06075"/>
    </source>
</evidence>
<dbReference type="PANTHER" id="PTHR31928">
    <property type="entry name" value="EXPRESSED PROTEIN"/>
    <property type="match status" value="1"/>
</dbReference>
<sequence length="877" mass="94784">MASLVPGMLLKLMENVGLDVRVAGTHRSVLLQVIGIVPALMGTELWPKHGFFIKVSDSSHATYISLAEDLDDMILSNKIQLGQFIYVEKFEPGNPVPILHRLKLVPGRHAFVGKPDDLVAFNGDPLMQSGTGEVQKNHSFAERVPTLDLPAIENNDSRYLSDSHASVGAIASTTGEDSASVNGHSFQALDNSSATQHFLENSGRRSFERASWSSNPEGGRVEIFHQKGPDVKSRVFSDIFAKSTPASPIRESLVQGSHFIDRDEPENMVFNFDRDSYGRCLTGFTDERKFPSSSGAKHLLRRYLQSSPPSVVKKAGRVSPLSRSTDSVTSNDQLKRSFSTGYKIGTIDGGSKDLARSLEGLKGHRKAGKKESQRLFRKRGAADAKEVPSMKVPSGDALAKSRGASLSAGDPGPQSERALSCRDSCNGGRILNCRVSLHGLPAALTMLGQDAMQTYERASCVASEALQEAYAAESVLRNLSVFADLRSLAKVEDPQPYVQQFLRFYEALSQSTTFAEALAEARSHERMADMMDEGAMEKKEKVHKLLEEKGQSALSWINAALLADLKLYSSSKGEISNMCTGNTCLKESVDGGCRKNKMGIATQNISSMQTPALISKFPAVTSIAKRPPMYSPPTLTNAAGRSVLSSSAQNNIVKKSASVVRSVKSNLKAAVSANLLRSDSNVSSVTKLSTKSASSTAGNKKGGATAGDAIKGHGTGGGLPGTINLAKLLREEAEGWFMRYMGGALDSGFQAALHAAATSAVDKKGMWCEKNSRVESILADLRRVNDWLDEVSVNKKGLSNPQSVDSSVSKFLSKGSPRAKTLLSTMIQDNIDGTKEKRFLDLVCHILLSHRYSNHWSYDTTRPFGHDTTWVNNANGG</sequence>
<feature type="domain" description="DUF936" evidence="2">
    <location>
        <begin position="4"/>
        <end position="120"/>
    </location>
</feature>
<dbReference type="Pfam" id="PF06075">
    <property type="entry name" value="DUF936"/>
    <property type="match status" value="1"/>
</dbReference>
<proteinExistence type="predicted"/>
<name>A0A9D4V7M6_ADICA</name>
<dbReference type="InterPro" id="IPR049172">
    <property type="entry name" value="DUF6857_pln"/>
</dbReference>
<feature type="region of interest" description="Disordered" evidence="1">
    <location>
        <begin position="686"/>
        <end position="713"/>
    </location>
</feature>
<evidence type="ECO:0000313" key="5">
    <source>
        <dbReference type="Proteomes" id="UP000886520"/>
    </source>
</evidence>
<evidence type="ECO:0000256" key="1">
    <source>
        <dbReference type="SAM" id="MobiDB-lite"/>
    </source>
</evidence>
<dbReference type="InterPro" id="IPR010341">
    <property type="entry name" value="DUF936_pln"/>
</dbReference>
<feature type="domain" description="DUF6857" evidence="3">
    <location>
        <begin position="432"/>
        <end position="802"/>
    </location>
</feature>